<protein>
    <submittedName>
        <fullName evidence="2">Uncharacterized protein</fullName>
    </submittedName>
</protein>
<proteinExistence type="predicted"/>
<gene>
    <name evidence="2" type="ORF">BT96DRAFT_976085</name>
</gene>
<reference evidence="2" key="1">
    <citation type="journal article" date="2019" name="Environ. Microbiol.">
        <title>Fungal ecological strategies reflected in gene transcription - a case study of two litter decomposers.</title>
        <authorList>
            <person name="Barbi F."/>
            <person name="Kohler A."/>
            <person name="Barry K."/>
            <person name="Baskaran P."/>
            <person name="Daum C."/>
            <person name="Fauchery L."/>
            <person name="Ihrmark K."/>
            <person name="Kuo A."/>
            <person name="LaButti K."/>
            <person name="Lipzen A."/>
            <person name="Morin E."/>
            <person name="Grigoriev I.V."/>
            <person name="Henrissat B."/>
            <person name="Lindahl B."/>
            <person name="Martin F."/>
        </authorList>
    </citation>
    <scope>NUCLEOTIDE SEQUENCE</scope>
    <source>
        <strain evidence="2">JB14</strain>
    </source>
</reference>
<dbReference type="AlphaFoldDB" id="A0A6A4HKI9"/>
<name>A0A6A4HKI9_9AGAR</name>
<evidence type="ECO:0000256" key="1">
    <source>
        <dbReference type="SAM" id="Coils"/>
    </source>
</evidence>
<feature type="coiled-coil region" evidence="1">
    <location>
        <begin position="38"/>
        <end position="65"/>
    </location>
</feature>
<sequence length="117" mass="13515">MHLLRGDIQQHLSVSTRGYRRLRAGTGSTADARDAALLKRLESQLAELKKNIKTEEEDAHKFLERHASGEQAKADKNNQYVWFWEKALTDNDREKLATLQIKSLEDLQPRTTKLMLQ</sequence>
<dbReference type="Proteomes" id="UP000799118">
    <property type="component" value="Unassembled WGS sequence"/>
</dbReference>
<evidence type="ECO:0000313" key="2">
    <source>
        <dbReference type="EMBL" id="KAE9399009.1"/>
    </source>
</evidence>
<dbReference type="OrthoDB" id="2864791at2759"/>
<organism evidence="2 3">
    <name type="scientific">Gymnopus androsaceus JB14</name>
    <dbReference type="NCBI Taxonomy" id="1447944"/>
    <lineage>
        <taxon>Eukaryota</taxon>
        <taxon>Fungi</taxon>
        <taxon>Dikarya</taxon>
        <taxon>Basidiomycota</taxon>
        <taxon>Agaricomycotina</taxon>
        <taxon>Agaricomycetes</taxon>
        <taxon>Agaricomycetidae</taxon>
        <taxon>Agaricales</taxon>
        <taxon>Marasmiineae</taxon>
        <taxon>Omphalotaceae</taxon>
        <taxon>Gymnopus</taxon>
    </lineage>
</organism>
<dbReference type="EMBL" id="ML769474">
    <property type="protein sequence ID" value="KAE9399009.1"/>
    <property type="molecule type" value="Genomic_DNA"/>
</dbReference>
<keyword evidence="1" id="KW-0175">Coiled coil</keyword>
<keyword evidence="3" id="KW-1185">Reference proteome</keyword>
<accession>A0A6A4HKI9</accession>
<evidence type="ECO:0000313" key="3">
    <source>
        <dbReference type="Proteomes" id="UP000799118"/>
    </source>
</evidence>